<evidence type="ECO:0000256" key="3">
    <source>
        <dbReference type="ARBA" id="ARBA00022679"/>
    </source>
</evidence>
<evidence type="ECO:0000256" key="10">
    <source>
        <dbReference type="RuleBase" id="RU361274"/>
    </source>
</evidence>
<dbReference type="GO" id="GO:0017061">
    <property type="term" value="F:S-methyl-5-thioadenosine phosphorylase activity"/>
    <property type="evidence" value="ECO:0007669"/>
    <property type="project" value="UniProtKB-EC"/>
</dbReference>
<evidence type="ECO:0000256" key="8">
    <source>
        <dbReference type="ARBA" id="ARBA00048968"/>
    </source>
</evidence>
<dbReference type="CDD" id="cd16833">
    <property type="entry name" value="YfiH"/>
    <property type="match status" value="1"/>
</dbReference>
<comment type="catalytic activity">
    <reaction evidence="1">
        <text>inosine + phosphate = alpha-D-ribose 1-phosphate + hypoxanthine</text>
        <dbReference type="Rhea" id="RHEA:27646"/>
        <dbReference type="ChEBI" id="CHEBI:17368"/>
        <dbReference type="ChEBI" id="CHEBI:17596"/>
        <dbReference type="ChEBI" id="CHEBI:43474"/>
        <dbReference type="ChEBI" id="CHEBI:57720"/>
        <dbReference type="EC" id="2.4.2.1"/>
    </reaction>
    <physiologicalReaction direction="left-to-right" evidence="1">
        <dbReference type="Rhea" id="RHEA:27647"/>
    </physiologicalReaction>
</comment>
<evidence type="ECO:0000256" key="1">
    <source>
        <dbReference type="ARBA" id="ARBA00000553"/>
    </source>
</evidence>
<keyword evidence="3" id="KW-0808">Transferase</keyword>
<dbReference type="Pfam" id="PF02578">
    <property type="entry name" value="Cu-oxidase_4"/>
    <property type="match status" value="1"/>
</dbReference>
<dbReference type="AlphaFoldDB" id="A0A4Z0W5S1"/>
<reference evidence="11 12" key="1">
    <citation type="submission" date="2019-04" db="EMBL/GenBank/DDBJ databases">
        <title>Draft genome sequence data and analysis of a Fermenting Bacterium, Geotoga petraea strain HO-Geo1, isolated from heavy-oil petroleum reservoir in Russia.</title>
        <authorList>
            <person name="Grouzdev D.S."/>
            <person name="Semenova E.M."/>
            <person name="Sokolova D.S."/>
            <person name="Tourova T.P."/>
            <person name="Poltaraus A.B."/>
            <person name="Nazina T.N."/>
        </authorList>
    </citation>
    <scope>NUCLEOTIDE SEQUENCE [LARGE SCALE GENOMIC DNA]</scope>
    <source>
        <strain evidence="11 12">HO-Geo1</strain>
    </source>
</reference>
<keyword evidence="4" id="KW-0479">Metal-binding</keyword>
<keyword evidence="5" id="KW-0378">Hydrolase</keyword>
<evidence type="ECO:0000256" key="4">
    <source>
        <dbReference type="ARBA" id="ARBA00022723"/>
    </source>
</evidence>
<name>A0A4Z0W5S1_9BACT</name>
<dbReference type="InterPro" id="IPR003730">
    <property type="entry name" value="Cu_polyphenol_OxRdtase"/>
</dbReference>
<dbReference type="Gene3D" id="3.60.140.10">
    <property type="entry name" value="CNF1/YfiH-like putative cysteine hydrolases"/>
    <property type="match status" value="1"/>
</dbReference>
<comment type="catalytic activity">
    <reaction evidence="7">
        <text>adenosine + H2O + H(+) = inosine + NH4(+)</text>
        <dbReference type="Rhea" id="RHEA:24408"/>
        <dbReference type="ChEBI" id="CHEBI:15377"/>
        <dbReference type="ChEBI" id="CHEBI:15378"/>
        <dbReference type="ChEBI" id="CHEBI:16335"/>
        <dbReference type="ChEBI" id="CHEBI:17596"/>
        <dbReference type="ChEBI" id="CHEBI:28938"/>
        <dbReference type="EC" id="3.5.4.4"/>
    </reaction>
    <physiologicalReaction direction="left-to-right" evidence="7">
        <dbReference type="Rhea" id="RHEA:24409"/>
    </physiologicalReaction>
</comment>
<comment type="similarity">
    <text evidence="2 10">Belongs to the purine nucleoside phosphorylase YfiH/LACC1 family.</text>
</comment>
<keyword evidence="6" id="KW-0862">Zinc</keyword>
<evidence type="ECO:0000256" key="5">
    <source>
        <dbReference type="ARBA" id="ARBA00022801"/>
    </source>
</evidence>
<organism evidence="11 12">
    <name type="scientific">Geotoga petraea</name>
    <dbReference type="NCBI Taxonomy" id="28234"/>
    <lineage>
        <taxon>Bacteria</taxon>
        <taxon>Thermotogati</taxon>
        <taxon>Thermotogota</taxon>
        <taxon>Thermotogae</taxon>
        <taxon>Petrotogales</taxon>
        <taxon>Petrotogaceae</taxon>
        <taxon>Geotoga</taxon>
    </lineage>
</organism>
<dbReference type="SUPFAM" id="SSF64438">
    <property type="entry name" value="CNF1/YfiH-like putative cysteine hydrolases"/>
    <property type="match status" value="1"/>
</dbReference>
<proteinExistence type="inferred from homology"/>
<dbReference type="PANTHER" id="PTHR30616">
    <property type="entry name" value="UNCHARACTERIZED PROTEIN YFIH"/>
    <property type="match status" value="1"/>
</dbReference>
<evidence type="ECO:0000256" key="9">
    <source>
        <dbReference type="ARBA" id="ARBA00049893"/>
    </source>
</evidence>
<dbReference type="GO" id="GO:0016787">
    <property type="term" value="F:hydrolase activity"/>
    <property type="evidence" value="ECO:0007669"/>
    <property type="project" value="UniProtKB-KW"/>
</dbReference>
<dbReference type="GO" id="GO:0005507">
    <property type="term" value="F:copper ion binding"/>
    <property type="evidence" value="ECO:0007669"/>
    <property type="project" value="TreeGrafter"/>
</dbReference>
<dbReference type="OrthoDB" id="4279at2"/>
<sequence>MQNNFRVTFINNKKILEYIDEDIKILFTTKDFGSFSTNDSEKYLELFQEINYDNKSIILSDQIHENHVEIIKEGKEEVLRLKETDGMVTNLSGVSLCTVYADCVPLFFYDKTKKVVASSHSGWKGTAKNIAKKTIEIMKKEYNCKPKDIKCLIGPSISQKNYEVDEKVFKAIKNVTNTDKIAIKNGEKYYLDLWEANKILLEKEGIISENIIISGFCTYEFSELFYSYRREGQNVGRMTGIIFIEKKPS</sequence>
<dbReference type="PANTHER" id="PTHR30616:SF2">
    <property type="entry name" value="PURINE NUCLEOSIDE PHOSPHORYLASE LACC1"/>
    <property type="match status" value="1"/>
</dbReference>
<dbReference type="NCBIfam" id="TIGR00726">
    <property type="entry name" value="peptidoglycan editing factor PgeF"/>
    <property type="match status" value="1"/>
</dbReference>
<evidence type="ECO:0000256" key="2">
    <source>
        <dbReference type="ARBA" id="ARBA00007353"/>
    </source>
</evidence>
<dbReference type="EMBL" id="SRME01000001">
    <property type="protein sequence ID" value="TGG88772.1"/>
    <property type="molecule type" value="Genomic_DNA"/>
</dbReference>
<comment type="catalytic activity">
    <reaction evidence="9">
        <text>S-methyl-5'-thioadenosine + phosphate = 5-(methylsulfanyl)-alpha-D-ribose 1-phosphate + adenine</text>
        <dbReference type="Rhea" id="RHEA:11852"/>
        <dbReference type="ChEBI" id="CHEBI:16708"/>
        <dbReference type="ChEBI" id="CHEBI:17509"/>
        <dbReference type="ChEBI" id="CHEBI:43474"/>
        <dbReference type="ChEBI" id="CHEBI:58533"/>
        <dbReference type="EC" id="2.4.2.28"/>
    </reaction>
    <physiologicalReaction direction="left-to-right" evidence="9">
        <dbReference type="Rhea" id="RHEA:11853"/>
    </physiologicalReaction>
</comment>
<evidence type="ECO:0000256" key="6">
    <source>
        <dbReference type="ARBA" id="ARBA00022833"/>
    </source>
</evidence>
<dbReference type="InterPro" id="IPR011324">
    <property type="entry name" value="Cytotoxic_necrot_fac-like_cat"/>
</dbReference>
<comment type="caution">
    <text evidence="11">The sequence shown here is derived from an EMBL/GenBank/DDBJ whole genome shotgun (WGS) entry which is preliminary data.</text>
</comment>
<dbReference type="Proteomes" id="UP000297288">
    <property type="component" value="Unassembled WGS sequence"/>
</dbReference>
<dbReference type="InterPro" id="IPR038371">
    <property type="entry name" value="Cu_polyphenol_OxRdtase_sf"/>
</dbReference>
<protein>
    <recommendedName>
        <fullName evidence="10">Purine nucleoside phosphorylase</fullName>
    </recommendedName>
</protein>
<evidence type="ECO:0000313" key="12">
    <source>
        <dbReference type="Proteomes" id="UP000297288"/>
    </source>
</evidence>
<dbReference type="RefSeq" id="WP_135402432.1">
    <property type="nucleotide sequence ID" value="NZ_SRME01000001.1"/>
</dbReference>
<evidence type="ECO:0000313" key="11">
    <source>
        <dbReference type="EMBL" id="TGG88772.1"/>
    </source>
</evidence>
<evidence type="ECO:0000256" key="7">
    <source>
        <dbReference type="ARBA" id="ARBA00047989"/>
    </source>
</evidence>
<comment type="catalytic activity">
    <reaction evidence="8">
        <text>adenosine + phosphate = alpha-D-ribose 1-phosphate + adenine</text>
        <dbReference type="Rhea" id="RHEA:27642"/>
        <dbReference type="ChEBI" id="CHEBI:16335"/>
        <dbReference type="ChEBI" id="CHEBI:16708"/>
        <dbReference type="ChEBI" id="CHEBI:43474"/>
        <dbReference type="ChEBI" id="CHEBI:57720"/>
        <dbReference type="EC" id="2.4.2.1"/>
    </reaction>
    <physiologicalReaction direction="left-to-right" evidence="8">
        <dbReference type="Rhea" id="RHEA:27643"/>
    </physiologicalReaction>
</comment>
<accession>A0A4Z0W5S1</accession>
<gene>
    <name evidence="11" type="primary">pgeF</name>
    <name evidence="11" type="ORF">E4650_00825</name>
</gene>